<dbReference type="SMART" id="SM01060">
    <property type="entry name" value="Catalase"/>
    <property type="match status" value="1"/>
</dbReference>
<organism evidence="12 13">
    <name type="scientific">Dermatophagoides farinae</name>
    <name type="common">American house dust mite</name>
    <dbReference type="NCBI Taxonomy" id="6954"/>
    <lineage>
        <taxon>Eukaryota</taxon>
        <taxon>Metazoa</taxon>
        <taxon>Ecdysozoa</taxon>
        <taxon>Arthropoda</taxon>
        <taxon>Chelicerata</taxon>
        <taxon>Arachnida</taxon>
        <taxon>Acari</taxon>
        <taxon>Acariformes</taxon>
        <taxon>Sarcoptiformes</taxon>
        <taxon>Astigmata</taxon>
        <taxon>Psoroptidia</taxon>
        <taxon>Analgoidea</taxon>
        <taxon>Pyroglyphidae</taxon>
        <taxon>Dermatophagoidinae</taxon>
        <taxon>Dermatophagoides</taxon>
    </lineage>
</organism>
<protein>
    <recommendedName>
        <fullName evidence="8">Catalase</fullName>
        <ecNumber evidence="8">1.11.1.6</ecNumber>
    </recommendedName>
</protein>
<evidence type="ECO:0000256" key="6">
    <source>
        <dbReference type="ARBA" id="ARBA00023004"/>
    </source>
</evidence>
<name>A0A922HX79_DERFA</name>
<comment type="similarity">
    <text evidence="1 8">Belongs to the catalase family.</text>
</comment>
<dbReference type="InterPro" id="IPR024708">
    <property type="entry name" value="Catalase_AS"/>
</dbReference>
<comment type="function">
    <text evidence="9">Catalyzes the degradation of hydrogen peroxide (H(2)O(2)) generated by peroxisomal oxidases to water and oxygen, thereby protecting cells from the toxic effects of hydrogen peroxide.</text>
</comment>
<dbReference type="EMBL" id="ASGP02000005">
    <property type="protein sequence ID" value="KAH9506762.1"/>
    <property type="molecule type" value="Genomic_DNA"/>
</dbReference>
<dbReference type="InterPro" id="IPR018028">
    <property type="entry name" value="Catalase"/>
</dbReference>
<feature type="region of interest" description="Disordered" evidence="10">
    <location>
        <begin position="148"/>
        <end position="188"/>
    </location>
</feature>
<feature type="region of interest" description="Disordered" evidence="10">
    <location>
        <begin position="717"/>
        <end position="740"/>
    </location>
</feature>
<dbReference type="GO" id="GO:0005737">
    <property type="term" value="C:cytoplasm"/>
    <property type="evidence" value="ECO:0007669"/>
    <property type="project" value="TreeGrafter"/>
</dbReference>
<feature type="compositionally biased region" description="Low complexity" evidence="10">
    <location>
        <begin position="155"/>
        <end position="164"/>
    </location>
</feature>
<evidence type="ECO:0000256" key="4">
    <source>
        <dbReference type="ARBA" id="ARBA00022723"/>
    </source>
</evidence>
<evidence type="ECO:0000313" key="12">
    <source>
        <dbReference type="EMBL" id="KAH9506762.1"/>
    </source>
</evidence>
<dbReference type="GO" id="GO:0042744">
    <property type="term" value="P:hydrogen peroxide catabolic process"/>
    <property type="evidence" value="ECO:0007669"/>
    <property type="project" value="UniProtKB-KW"/>
</dbReference>
<evidence type="ECO:0000256" key="5">
    <source>
        <dbReference type="ARBA" id="ARBA00023002"/>
    </source>
</evidence>
<dbReference type="InterPro" id="IPR010582">
    <property type="entry name" value="Catalase_immune_responsive"/>
</dbReference>
<dbReference type="InterPro" id="IPR020835">
    <property type="entry name" value="Catalase_sf"/>
</dbReference>
<dbReference type="SUPFAM" id="SSF56634">
    <property type="entry name" value="Heme-dependent catalase-like"/>
    <property type="match status" value="1"/>
</dbReference>
<evidence type="ECO:0000256" key="7">
    <source>
        <dbReference type="ARBA" id="ARBA00023324"/>
    </source>
</evidence>
<reference evidence="12" key="2">
    <citation type="journal article" date="2022" name="Res Sq">
        <title>Comparative Genomics Reveals Insights into the Divergent Evolution of Astigmatic Mites and Household Pest Adaptations.</title>
        <authorList>
            <person name="Xiong Q."/>
            <person name="Wan A.T.-Y."/>
            <person name="Liu X.-Y."/>
            <person name="Fung C.S.-H."/>
            <person name="Xiao X."/>
            <person name="Malainual N."/>
            <person name="Hou J."/>
            <person name="Wang L."/>
            <person name="Wang M."/>
            <person name="Yang K."/>
            <person name="Cui Y."/>
            <person name="Leung E."/>
            <person name="Nong W."/>
            <person name="Shin S.-K."/>
            <person name="Au S."/>
            <person name="Jeong K.Y."/>
            <person name="Chew F.T."/>
            <person name="Hui J."/>
            <person name="Leung T.F."/>
            <person name="Tungtrongchitr A."/>
            <person name="Zhong N."/>
            <person name="Liu Z."/>
            <person name="Tsui S."/>
        </authorList>
    </citation>
    <scope>NUCLEOTIDE SEQUENCE</scope>
    <source>
        <strain evidence="12">Derf</strain>
        <tissue evidence="12">Whole organism</tissue>
    </source>
</reference>
<comment type="caution">
    <text evidence="12">The sequence shown here is derived from an EMBL/GenBank/DDBJ whole genome shotgun (WGS) entry which is preliminary data.</text>
</comment>
<keyword evidence="7 8" id="KW-0376">Hydrogen peroxide</keyword>
<keyword evidence="2 8" id="KW-0575">Peroxidase</keyword>
<reference evidence="12" key="1">
    <citation type="submission" date="2013-05" db="EMBL/GenBank/DDBJ databases">
        <authorList>
            <person name="Yim A.K.Y."/>
            <person name="Chan T.F."/>
            <person name="Ji K.M."/>
            <person name="Liu X.Y."/>
            <person name="Zhou J.W."/>
            <person name="Li R.Q."/>
            <person name="Yang K.Y."/>
            <person name="Li J."/>
            <person name="Li M."/>
            <person name="Law P.T.W."/>
            <person name="Wu Y.L."/>
            <person name="Cai Z.L."/>
            <person name="Qin H."/>
            <person name="Bao Y."/>
            <person name="Leung R.K.K."/>
            <person name="Ng P.K.S."/>
            <person name="Zou J."/>
            <person name="Zhong X.J."/>
            <person name="Ran P.X."/>
            <person name="Zhong N.S."/>
            <person name="Liu Z.G."/>
            <person name="Tsui S.K.W."/>
        </authorList>
    </citation>
    <scope>NUCLEOTIDE SEQUENCE</scope>
    <source>
        <strain evidence="12">Derf</strain>
        <tissue evidence="12">Whole organism</tissue>
    </source>
</reference>
<evidence type="ECO:0000256" key="9">
    <source>
        <dbReference type="RuleBase" id="RU004142"/>
    </source>
</evidence>
<dbReference type="GO" id="GO:0004096">
    <property type="term" value="F:catalase activity"/>
    <property type="evidence" value="ECO:0007669"/>
    <property type="project" value="UniProtKB-EC"/>
</dbReference>
<dbReference type="GO" id="GO:0020037">
    <property type="term" value="F:heme binding"/>
    <property type="evidence" value="ECO:0007669"/>
    <property type="project" value="InterPro"/>
</dbReference>
<feature type="region of interest" description="Disordered" evidence="10">
    <location>
        <begin position="916"/>
        <end position="948"/>
    </location>
</feature>
<dbReference type="PROSITE" id="PS51402">
    <property type="entry name" value="CATALASE_3"/>
    <property type="match status" value="1"/>
</dbReference>
<dbReference type="PROSITE" id="PS00438">
    <property type="entry name" value="CATALASE_2"/>
    <property type="match status" value="1"/>
</dbReference>
<sequence length="948" mass="102924">MIKLLHNDSTTFSSSSLSCYGSPQGSGFMPQLNIGIPGRYPSSNRQVITLPVHSRHTIEYVDVPSTGNIQPINIQVPAPRLGANFNFRSSSNIKVSQSHQNSPGGYHQETSSIDEPIRLSMTVRRPVVHELRETIQPYRKVYEMNSDATLGGTRPQQQQQKQPQSGRKGNRRFYDVDSGDSGDLGEFPIPGGRISFERLTAMPTVHVNQTPIVRSFIPDDNGPFTRQGDPAFAESVFRRSQGHFNRERIPERVVHAKGSTYYGVFRVTNAKIAKYTKASLFDTVGKETRFAVRFSTQLGERGSADTPFGEIRGVGIKFYTEDGNYDLLFINTPVFFINDPQLFPHINHAQKRDPRTDLRDANNLWDFISRRPETLNGITFVYSDYGQPDGFRHMPAFSVNTFRFVSKDGKRFYVRYTMLPLAGIRNLRLSESFRLAGEDPDYARRDLYEAVENGQRPSWALYVQVITAQEIDNSFTYNPFDPTKIWPIENFPLEEIGILTLDRNVENAFAENEQIALNPASLVPGIEPSPDRILLGRMFAYLDTQFYRLGANHLLIPINRDGRKILSERDGFMRTDDNYGSLPNYYPNREFNEQPWLYDITAPPFSFSFVDIAVMKPDTIQSQYQHARETYESFSPDEQDRLHFYLAFALNMITKQDILERMLAHLVNISPRYGQGVRRSLMDLKQEQSTSQRFIVVASLIAYTTAAGYGGGGGGASSGGSKGGYGGGASSGGSKGSSGGYGGGSSLGGGMGFGGFGMGGGFGGGGGGGGGGGQTVQAAVVSNHRVEFRDVPSTGGAAPTTIEVGAMSVPVNLLFKSASSSLNIQQAHEGAGGSVQESQSEDEPHILKHSVTKPIIQEVHEVITPQRRITQEIKPVEEEILTIVSRDQGGGQGGGASGFGGMGGFGGLGGLGGGSKGGAGGGGGYGGGASSFGGGKSLGSKGASKGGY</sequence>
<evidence type="ECO:0000256" key="8">
    <source>
        <dbReference type="RuleBase" id="RU000498"/>
    </source>
</evidence>
<proteinExistence type="inferred from homology"/>
<feature type="compositionally biased region" description="Gly residues" evidence="10">
    <location>
        <begin position="916"/>
        <end position="937"/>
    </location>
</feature>
<dbReference type="PROSITE" id="PS00437">
    <property type="entry name" value="CATALASE_1"/>
    <property type="match status" value="1"/>
</dbReference>
<dbReference type="Proteomes" id="UP000790347">
    <property type="component" value="Unassembled WGS sequence"/>
</dbReference>
<evidence type="ECO:0000256" key="2">
    <source>
        <dbReference type="ARBA" id="ARBA00022559"/>
    </source>
</evidence>
<dbReference type="Pfam" id="PF00199">
    <property type="entry name" value="Catalase"/>
    <property type="match status" value="1"/>
</dbReference>
<feature type="domain" description="Catalase core" evidence="11">
    <location>
        <begin position="200"/>
        <end position="594"/>
    </location>
</feature>
<evidence type="ECO:0000313" key="13">
    <source>
        <dbReference type="Proteomes" id="UP000790347"/>
    </source>
</evidence>
<keyword evidence="13" id="KW-1185">Reference proteome</keyword>
<dbReference type="AlphaFoldDB" id="A0A922HX79"/>
<evidence type="ECO:0000256" key="10">
    <source>
        <dbReference type="SAM" id="MobiDB-lite"/>
    </source>
</evidence>
<accession>A0A922HX79</accession>
<dbReference type="GO" id="GO:0042542">
    <property type="term" value="P:response to hydrogen peroxide"/>
    <property type="evidence" value="ECO:0007669"/>
    <property type="project" value="TreeGrafter"/>
</dbReference>
<feature type="compositionally biased region" description="Low complexity" evidence="10">
    <location>
        <begin position="938"/>
        <end position="948"/>
    </location>
</feature>
<comment type="catalytic activity">
    <reaction evidence="8">
        <text>2 H2O2 = O2 + 2 H2O</text>
        <dbReference type="Rhea" id="RHEA:20309"/>
        <dbReference type="ChEBI" id="CHEBI:15377"/>
        <dbReference type="ChEBI" id="CHEBI:15379"/>
        <dbReference type="ChEBI" id="CHEBI:16240"/>
        <dbReference type="EC" id="1.11.1.6"/>
    </reaction>
</comment>
<evidence type="ECO:0000259" key="11">
    <source>
        <dbReference type="SMART" id="SM01060"/>
    </source>
</evidence>
<evidence type="ECO:0000256" key="1">
    <source>
        <dbReference type="ARBA" id="ARBA00005329"/>
    </source>
</evidence>
<dbReference type="InterPro" id="IPR011614">
    <property type="entry name" value="Catalase_core"/>
</dbReference>
<dbReference type="PANTHER" id="PTHR11465">
    <property type="entry name" value="CATALASE"/>
    <property type="match status" value="1"/>
</dbReference>
<keyword evidence="5 8" id="KW-0560">Oxidoreductase</keyword>
<dbReference type="Gene3D" id="2.40.180.10">
    <property type="entry name" value="Catalase core domain"/>
    <property type="match status" value="1"/>
</dbReference>
<keyword evidence="4 8" id="KW-0479">Metal-binding</keyword>
<dbReference type="EC" id="1.11.1.6" evidence="8"/>
<dbReference type="Pfam" id="PF06628">
    <property type="entry name" value="Catalase-rel"/>
    <property type="match status" value="1"/>
</dbReference>
<keyword evidence="6 8" id="KW-0408">Iron</keyword>
<dbReference type="InterPro" id="IPR002226">
    <property type="entry name" value="Catalase_haem_BS"/>
</dbReference>
<dbReference type="PRINTS" id="PR00067">
    <property type="entry name" value="CATALASE"/>
</dbReference>
<dbReference type="GO" id="GO:0046872">
    <property type="term" value="F:metal ion binding"/>
    <property type="evidence" value="ECO:0007669"/>
    <property type="project" value="UniProtKB-KW"/>
</dbReference>
<gene>
    <name evidence="12" type="ORF">DERF_011479</name>
</gene>
<dbReference type="PROSITE" id="PS51257">
    <property type="entry name" value="PROKAR_LIPOPROTEIN"/>
    <property type="match status" value="1"/>
</dbReference>
<keyword evidence="3 8" id="KW-0349">Heme</keyword>
<evidence type="ECO:0000256" key="3">
    <source>
        <dbReference type="ARBA" id="ARBA00022617"/>
    </source>
</evidence>